<evidence type="ECO:0000313" key="4">
    <source>
        <dbReference type="Proteomes" id="UP001204833"/>
    </source>
</evidence>
<dbReference type="SUPFAM" id="SSF50249">
    <property type="entry name" value="Nucleic acid-binding proteins"/>
    <property type="match status" value="1"/>
</dbReference>
<sequence length="1140" mass="129424">MISSSIRTRRNARDEKTPVQESKHRKSPFWSSSRWQNHNAQISEKGASNLQPGPNLSSKWSKPPTIKNELNELSNQKSPNESTGKDIDFSSLKSFIKRGQELARESAKENVDLKPSQTSTESKTLNITKLADIIKTKNKYFDIEQPDLDLDRPNKEILASIKTRSETSKKLQYQDPSNAWKKSTDNVNELKGFFKQLPKRVKINGKMMNNPVRVGDLVTFGTESLRLYIVAETPRSFDSRVATFLSDKGEIVFSSFSNICYRIPQAIPEKYIETIQNFVSLERKYLDIPPVGIPDSNFTRSDKSLPSKFQKMVKPNGTTESEGEISEFDSNDLIISQASSQLLTNSNVQTYLIPNAARELYHSALIEVSNAAFRKVHETNKKLEGLHRILQNDETGEINAPRTISIFEILSKLNSKQQTVSNTGVSCLSIPPHQSIDHDSKNFPAIDYLSVLFALRKQSRLWTVQKDKASFSPTKVTIWSLAQISHEDRVINFLRGKGLEQMAQYCAGKVLGRAEREAPALFNAVVSLLQEFVNGKFENDPLVSTTIVSLLRRIDKLLELKGAAISDDFYKFEYSHGKAYDLLTRLNEDVIVNPMKWSAESSLAGENISPRADLQESYFEYFDKVLELPRKDRIAQWTLSQNLYESDPLRERRIDMRDVPVYCIDDPTAHEIDDGISIHEEDGKYVVSIHIAEPSSYIKPESVVSGIAYEKSSTVYLPEAVYPMLPQMVSKLAGLGKDTVDTRTFVVQYRLNKKDIDGYMNANLNDNSYRAKSEFLNKIEKDIYKNSEVRFAIAKRFRQGFTYDAVNTLLQDKVKIGKFQQTSLSGDADFDNLIKLQHISTLLWNIRESKNAYNSGHNKKLSVRPMQSSDAHVEHECSSFKFRLPKSDNVIEISSDNTNNVSTQLVTENMIIANHLTAKFATEHGIKILYRTLDPKFNADLLEEYKELIQDGNTDIDQETLLNLYAFLTRGVISDKPDKHFMMGLSMYTNISSPLRRFIDMVNQWKIQDHILGRTTIADESIAGIVSRLNARNDIVRDLQRQSVTFWQLLFLKAFNEQNGGNLAEKLGLKLSLRSNPRKDTTVAVNLQTFSSVNAHVEVSQELLEGVNAGDIVVGGLLDNSKLRLKKIDVIENQLVFEYR</sequence>
<gene>
    <name evidence="3" type="ORF">KGF57_004326</name>
</gene>
<comment type="caution">
    <text evidence="3">The sequence shown here is derived from an EMBL/GenBank/DDBJ whole genome shotgun (WGS) entry which is preliminary data.</text>
</comment>
<name>A0AAD5BBF0_9ASCO</name>
<dbReference type="SMART" id="SM00955">
    <property type="entry name" value="RNB"/>
    <property type="match status" value="1"/>
</dbReference>
<dbReference type="GeneID" id="76152370"/>
<dbReference type="EMBL" id="JAIHNG010000156">
    <property type="protein sequence ID" value="KAI5950457.1"/>
    <property type="molecule type" value="Genomic_DNA"/>
</dbReference>
<dbReference type="Pfam" id="PF00773">
    <property type="entry name" value="RNB"/>
    <property type="match status" value="1"/>
</dbReference>
<feature type="compositionally biased region" description="Basic and acidic residues" evidence="1">
    <location>
        <begin position="100"/>
        <end position="112"/>
    </location>
</feature>
<dbReference type="PANTHER" id="PTHR23355">
    <property type="entry name" value="RIBONUCLEASE"/>
    <property type="match status" value="1"/>
</dbReference>
<protein>
    <submittedName>
        <fullName evidence="3">MSU1</fullName>
    </submittedName>
</protein>
<dbReference type="GO" id="GO:0000175">
    <property type="term" value="F:3'-5'-RNA exonuclease activity"/>
    <property type="evidence" value="ECO:0007669"/>
    <property type="project" value="TreeGrafter"/>
</dbReference>
<evidence type="ECO:0000259" key="2">
    <source>
        <dbReference type="SMART" id="SM00955"/>
    </source>
</evidence>
<accession>A0AAD5BBF0</accession>
<dbReference type="AlphaFoldDB" id="A0AAD5BBF0"/>
<feature type="domain" description="RNB" evidence="2">
    <location>
        <begin position="653"/>
        <end position="1013"/>
    </location>
</feature>
<dbReference type="InterPro" id="IPR050180">
    <property type="entry name" value="RNR_Ribonuclease"/>
</dbReference>
<keyword evidence="4" id="KW-1185">Reference proteome</keyword>
<organism evidence="3 4">
    <name type="scientific">Candida theae</name>
    <dbReference type="NCBI Taxonomy" id="1198502"/>
    <lineage>
        <taxon>Eukaryota</taxon>
        <taxon>Fungi</taxon>
        <taxon>Dikarya</taxon>
        <taxon>Ascomycota</taxon>
        <taxon>Saccharomycotina</taxon>
        <taxon>Pichiomycetes</taxon>
        <taxon>Debaryomycetaceae</taxon>
        <taxon>Candida/Lodderomyces clade</taxon>
        <taxon>Candida</taxon>
    </lineage>
</organism>
<dbReference type="InterPro" id="IPR012340">
    <property type="entry name" value="NA-bd_OB-fold"/>
</dbReference>
<dbReference type="PANTHER" id="PTHR23355:SF9">
    <property type="entry name" value="DIS3-LIKE EXONUCLEASE 2"/>
    <property type="match status" value="1"/>
</dbReference>
<feature type="region of interest" description="Disordered" evidence="1">
    <location>
        <begin position="1"/>
        <end position="66"/>
    </location>
</feature>
<feature type="compositionally biased region" description="Polar residues" evidence="1">
    <location>
        <begin position="29"/>
        <end position="60"/>
    </location>
</feature>
<evidence type="ECO:0000313" key="3">
    <source>
        <dbReference type="EMBL" id="KAI5950457.1"/>
    </source>
</evidence>
<dbReference type="Proteomes" id="UP001204833">
    <property type="component" value="Unassembled WGS sequence"/>
</dbReference>
<feature type="compositionally biased region" description="Basic and acidic residues" evidence="1">
    <location>
        <begin position="11"/>
        <end position="22"/>
    </location>
</feature>
<proteinExistence type="predicted"/>
<dbReference type="GO" id="GO:0000932">
    <property type="term" value="C:P-body"/>
    <property type="evidence" value="ECO:0007669"/>
    <property type="project" value="TreeGrafter"/>
</dbReference>
<feature type="region of interest" description="Disordered" evidence="1">
    <location>
        <begin position="100"/>
        <end position="120"/>
    </location>
</feature>
<dbReference type="GO" id="GO:0003723">
    <property type="term" value="F:RNA binding"/>
    <property type="evidence" value="ECO:0007669"/>
    <property type="project" value="InterPro"/>
</dbReference>
<dbReference type="InterPro" id="IPR001900">
    <property type="entry name" value="RNase_II/R"/>
</dbReference>
<dbReference type="RefSeq" id="XP_051607207.1">
    <property type="nucleotide sequence ID" value="XM_051753824.1"/>
</dbReference>
<dbReference type="GO" id="GO:0006402">
    <property type="term" value="P:mRNA catabolic process"/>
    <property type="evidence" value="ECO:0007669"/>
    <property type="project" value="TreeGrafter"/>
</dbReference>
<evidence type="ECO:0000256" key="1">
    <source>
        <dbReference type="SAM" id="MobiDB-lite"/>
    </source>
</evidence>
<reference evidence="3 4" key="1">
    <citation type="journal article" date="2022" name="DNA Res.">
        <title>Genome analysis of five recently described species of the CUG-Ser clade uncovers Candida theae as a new hybrid lineage with pathogenic potential in the Candida parapsilosis species complex.</title>
        <authorList>
            <person name="Mixao V."/>
            <person name="Del Olmo V."/>
            <person name="Hegedusova E."/>
            <person name="Saus E."/>
            <person name="Pryszcz L."/>
            <person name="Cillingova A."/>
            <person name="Nosek J."/>
            <person name="Gabaldon T."/>
        </authorList>
    </citation>
    <scope>NUCLEOTIDE SEQUENCE [LARGE SCALE GENOMIC DNA]</scope>
    <source>
        <strain evidence="3 4">CBS 12239</strain>
    </source>
</reference>